<accession>A0A385SYL8</accession>
<dbReference type="EMBL" id="CP032382">
    <property type="protein sequence ID" value="AYB34850.1"/>
    <property type="molecule type" value="Genomic_DNA"/>
</dbReference>
<sequence length="73" mass="8565">MKQNIQGTYRTTFGMRLNRRLAFLQFHDRLPEIVVVVQQVNNHLAEKQVGYQEAGKGNMANCLFHGFCWRIQI</sequence>
<dbReference type="AlphaFoldDB" id="A0A385SYL8"/>
<protein>
    <submittedName>
        <fullName evidence="1">Uncharacterized protein</fullName>
    </submittedName>
</protein>
<dbReference type="Proteomes" id="UP000266183">
    <property type="component" value="Chromosome"/>
</dbReference>
<reference evidence="2" key="1">
    <citation type="submission" date="2018-09" db="EMBL/GenBank/DDBJ databases">
        <title>Chryseolinea sp. KIS68-18 isolated from soil.</title>
        <authorList>
            <person name="Weon H.-Y."/>
            <person name="Kwon S.-W."/>
            <person name="Lee S.A."/>
        </authorList>
    </citation>
    <scope>NUCLEOTIDE SEQUENCE [LARGE SCALE GENOMIC DNA]</scope>
    <source>
        <strain evidence="2">KIS68-18</strain>
    </source>
</reference>
<proteinExistence type="predicted"/>
<organism evidence="1 2">
    <name type="scientific">Chryseolinea soli</name>
    <dbReference type="NCBI Taxonomy" id="2321403"/>
    <lineage>
        <taxon>Bacteria</taxon>
        <taxon>Pseudomonadati</taxon>
        <taxon>Bacteroidota</taxon>
        <taxon>Cytophagia</taxon>
        <taxon>Cytophagales</taxon>
        <taxon>Fulvivirgaceae</taxon>
        <taxon>Chryseolinea</taxon>
    </lineage>
</organism>
<name>A0A385SYL8_9BACT</name>
<evidence type="ECO:0000313" key="2">
    <source>
        <dbReference type="Proteomes" id="UP000266183"/>
    </source>
</evidence>
<gene>
    <name evidence="1" type="ORF">D4L85_31605</name>
</gene>
<evidence type="ECO:0000313" key="1">
    <source>
        <dbReference type="EMBL" id="AYB34850.1"/>
    </source>
</evidence>
<keyword evidence="2" id="KW-1185">Reference proteome</keyword>
<dbReference type="KEGG" id="chk:D4L85_31605"/>